<evidence type="ECO:0000313" key="4">
    <source>
        <dbReference type="Proteomes" id="UP000652761"/>
    </source>
</evidence>
<dbReference type="Gene3D" id="3.40.50.300">
    <property type="entry name" value="P-loop containing nucleotide triphosphate hydrolases"/>
    <property type="match status" value="1"/>
</dbReference>
<sequence>MDGMNAKKMVFVIGATNRPDIIDPVLLRPGRIDQLIYIPLPDEASWMQIFLACLRWSPVLPQMDLAVLARCAEGFSSADITDICQQACKCAIREEIQRKSAMEVGDSTCADPRLNIWASHFEEVLTCARPSVAKQDVINYEMFANSLPHHELGIDRDQSKP</sequence>
<dbReference type="GO" id="GO:0031593">
    <property type="term" value="F:polyubiquitin modification-dependent protein binding"/>
    <property type="evidence" value="ECO:0007669"/>
    <property type="project" value="TreeGrafter"/>
</dbReference>
<dbReference type="PANTHER" id="PTHR23077:SF200">
    <property type="entry name" value="CELL DIVISION CONTROL PROTEIN 48 HOMOLOG E"/>
    <property type="match status" value="1"/>
</dbReference>
<dbReference type="Pfam" id="PF17862">
    <property type="entry name" value="AAA_lid_3"/>
    <property type="match status" value="1"/>
</dbReference>
<protein>
    <submittedName>
        <fullName evidence="3">Uncharacterized protein</fullName>
    </submittedName>
</protein>
<reference evidence="3" key="1">
    <citation type="submission" date="2017-07" db="EMBL/GenBank/DDBJ databases">
        <title>Taro Niue Genome Assembly and Annotation.</title>
        <authorList>
            <person name="Atibalentja N."/>
            <person name="Keating K."/>
            <person name="Fields C.J."/>
        </authorList>
    </citation>
    <scope>NUCLEOTIDE SEQUENCE</scope>
    <source>
        <strain evidence="3">Niue_2</strain>
        <tissue evidence="3">Leaf</tissue>
    </source>
</reference>
<dbReference type="GO" id="GO:0034098">
    <property type="term" value="C:VCP-NPL4-UFD1 AAA ATPase complex"/>
    <property type="evidence" value="ECO:0007669"/>
    <property type="project" value="TreeGrafter"/>
</dbReference>
<feature type="domain" description="AAA ATPase AAA+ lid" evidence="2">
    <location>
        <begin position="64"/>
        <end position="98"/>
    </location>
</feature>
<dbReference type="GO" id="GO:0005524">
    <property type="term" value="F:ATP binding"/>
    <property type="evidence" value="ECO:0007669"/>
    <property type="project" value="InterPro"/>
</dbReference>
<organism evidence="3 4">
    <name type="scientific">Colocasia esculenta</name>
    <name type="common">Wild taro</name>
    <name type="synonym">Arum esculentum</name>
    <dbReference type="NCBI Taxonomy" id="4460"/>
    <lineage>
        <taxon>Eukaryota</taxon>
        <taxon>Viridiplantae</taxon>
        <taxon>Streptophyta</taxon>
        <taxon>Embryophyta</taxon>
        <taxon>Tracheophyta</taxon>
        <taxon>Spermatophyta</taxon>
        <taxon>Magnoliopsida</taxon>
        <taxon>Liliopsida</taxon>
        <taxon>Araceae</taxon>
        <taxon>Aroideae</taxon>
        <taxon>Colocasieae</taxon>
        <taxon>Colocasia</taxon>
    </lineage>
</organism>
<dbReference type="GO" id="GO:0030970">
    <property type="term" value="P:retrograde protein transport, ER to cytosol"/>
    <property type="evidence" value="ECO:0007669"/>
    <property type="project" value="TreeGrafter"/>
</dbReference>
<dbReference type="InterPro" id="IPR050168">
    <property type="entry name" value="AAA_ATPase_domain"/>
</dbReference>
<proteinExistence type="predicted"/>
<evidence type="ECO:0000259" key="1">
    <source>
        <dbReference type="Pfam" id="PF00004"/>
    </source>
</evidence>
<dbReference type="Gene3D" id="6.10.20.150">
    <property type="match status" value="1"/>
</dbReference>
<dbReference type="SUPFAM" id="SSF52540">
    <property type="entry name" value="P-loop containing nucleoside triphosphate hydrolases"/>
    <property type="match status" value="1"/>
</dbReference>
<keyword evidence="4" id="KW-1185">Reference proteome</keyword>
<dbReference type="Proteomes" id="UP000652761">
    <property type="component" value="Unassembled WGS sequence"/>
</dbReference>
<gene>
    <name evidence="3" type="ORF">Taro_030097</name>
</gene>
<dbReference type="GO" id="GO:0097352">
    <property type="term" value="P:autophagosome maturation"/>
    <property type="evidence" value="ECO:0007669"/>
    <property type="project" value="TreeGrafter"/>
</dbReference>
<dbReference type="InterPro" id="IPR027417">
    <property type="entry name" value="P-loop_NTPase"/>
</dbReference>
<dbReference type="GO" id="GO:0051228">
    <property type="term" value="P:mitotic spindle disassembly"/>
    <property type="evidence" value="ECO:0007669"/>
    <property type="project" value="TreeGrafter"/>
</dbReference>
<dbReference type="PANTHER" id="PTHR23077">
    <property type="entry name" value="AAA-FAMILY ATPASE"/>
    <property type="match status" value="1"/>
</dbReference>
<evidence type="ECO:0000259" key="2">
    <source>
        <dbReference type="Pfam" id="PF17862"/>
    </source>
</evidence>
<dbReference type="OrthoDB" id="685819at2759"/>
<dbReference type="InterPro" id="IPR003959">
    <property type="entry name" value="ATPase_AAA_core"/>
</dbReference>
<dbReference type="GO" id="GO:0016887">
    <property type="term" value="F:ATP hydrolysis activity"/>
    <property type="evidence" value="ECO:0007669"/>
    <property type="project" value="InterPro"/>
</dbReference>
<accession>A0A843VFH4</accession>
<feature type="domain" description="ATPase AAA-type core" evidence="1">
    <location>
        <begin position="1"/>
        <end position="40"/>
    </location>
</feature>
<comment type="caution">
    <text evidence="3">The sequence shown here is derived from an EMBL/GenBank/DDBJ whole genome shotgun (WGS) entry which is preliminary data.</text>
</comment>
<dbReference type="GO" id="GO:0005634">
    <property type="term" value="C:nucleus"/>
    <property type="evidence" value="ECO:0007669"/>
    <property type="project" value="TreeGrafter"/>
</dbReference>
<evidence type="ECO:0000313" key="3">
    <source>
        <dbReference type="EMBL" id="MQL97412.1"/>
    </source>
</evidence>
<name>A0A843VFH4_COLES</name>
<dbReference type="AlphaFoldDB" id="A0A843VFH4"/>
<dbReference type="EMBL" id="NMUH01002044">
    <property type="protein sequence ID" value="MQL97412.1"/>
    <property type="molecule type" value="Genomic_DNA"/>
</dbReference>
<dbReference type="Pfam" id="PF00004">
    <property type="entry name" value="AAA"/>
    <property type="match status" value="1"/>
</dbReference>
<dbReference type="InterPro" id="IPR041569">
    <property type="entry name" value="AAA_lid_3"/>
</dbReference>
<dbReference type="GO" id="GO:0005829">
    <property type="term" value="C:cytosol"/>
    <property type="evidence" value="ECO:0007669"/>
    <property type="project" value="TreeGrafter"/>
</dbReference>